<sequence>MNQANMDKTISDAGARGNAGSVPQRAAYIETAAITANVRALRRVASGAKLLAVLKADGYGHGIVPAARAALDGGADYLGTAVLEEAFAVREAGIEAPLFSWLSAPGAPYARAVEADIELAAYSLGQLHEIADAGNLVSAAPRIHLKIDTGMWRGGATIADWPELCAAARELEVAGRIKVVGIWSHLACADEPGHASVAAQLAVFESALSIARSLGLEPELRHIANSAATLGNPEAHYDMVRPGIAIYGVNPLPQEARETCPRLRPAMTLAAAVVQTKRAPAGAGISYGHTESTSKETTLAVVPLGYADGVFRSASSVGPVQVGEGRYRVLGRVCMDQFVVDVGDDDVVAGDQVLLFGPGDSKEPHVEAWAAAAGTIPYEVLTGVGSRVQRIYL</sequence>
<feature type="active site" description="Proton acceptor; specific for D-alanine" evidence="4">
    <location>
        <position position="55"/>
    </location>
</feature>
<dbReference type="InterPro" id="IPR029066">
    <property type="entry name" value="PLP-binding_barrel"/>
</dbReference>
<dbReference type="PROSITE" id="PS00395">
    <property type="entry name" value="ALANINE_RACEMASE"/>
    <property type="match status" value="1"/>
</dbReference>
<comment type="pathway">
    <text evidence="4">Amino-acid biosynthesis; D-alanine biosynthesis; D-alanine from L-alanine: step 1/1.</text>
</comment>
<dbReference type="InterPro" id="IPR001608">
    <property type="entry name" value="Ala_racemase_N"/>
</dbReference>
<dbReference type="Proteomes" id="UP001501257">
    <property type="component" value="Unassembled WGS sequence"/>
</dbReference>
<keyword evidence="2 4" id="KW-0663">Pyridoxal phosphate</keyword>
<gene>
    <name evidence="7" type="primary">alr_1</name>
    <name evidence="7" type="ORF">GCM10025778_08740</name>
</gene>
<evidence type="ECO:0000256" key="3">
    <source>
        <dbReference type="ARBA" id="ARBA00023235"/>
    </source>
</evidence>
<feature type="active site" description="Proton acceptor; specific for L-alanine" evidence="4">
    <location>
        <position position="287"/>
    </location>
</feature>
<evidence type="ECO:0000256" key="1">
    <source>
        <dbReference type="ARBA" id="ARBA00001933"/>
    </source>
</evidence>
<feature type="domain" description="Alanine racemase C-terminal" evidence="6">
    <location>
        <begin position="266"/>
        <end position="393"/>
    </location>
</feature>
<comment type="similarity">
    <text evidence="4">Belongs to the alanine racemase family.</text>
</comment>
<feature type="modified residue" description="N6-(pyridoxal phosphate)lysine" evidence="4">
    <location>
        <position position="55"/>
    </location>
</feature>
<dbReference type="PANTHER" id="PTHR30511">
    <property type="entry name" value="ALANINE RACEMASE"/>
    <property type="match status" value="1"/>
</dbReference>
<dbReference type="NCBIfam" id="TIGR00492">
    <property type="entry name" value="alr"/>
    <property type="match status" value="1"/>
</dbReference>
<dbReference type="CDD" id="cd00430">
    <property type="entry name" value="PLPDE_III_AR"/>
    <property type="match status" value="1"/>
</dbReference>
<evidence type="ECO:0000313" key="7">
    <source>
        <dbReference type="EMBL" id="GAA5226343.1"/>
    </source>
</evidence>
<feature type="region of interest" description="Disordered" evidence="5">
    <location>
        <begin position="1"/>
        <end position="20"/>
    </location>
</feature>
<dbReference type="SUPFAM" id="SSF51419">
    <property type="entry name" value="PLP-binding barrel"/>
    <property type="match status" value="1"/>
</dbReference>
<dbReference type="InterPro" id="IPR011079">
    <property type="entry name" value="Ala_racemase_C"/>
</dbReference>
<evidence type="ECO:0000256" key="2">
    <source>
        <dbReference type="ARBA" id="ARBA00022898"/>
    </source>
</evidence>
<dbReference type="HAMAP" id="MF_01201">
    <property type="entry name" value="Ala_racemase"/>
    <property type="match status" value="1"/>
</dbReference>
<dbReference type="SUPFAM" id="SSF50621">
    <property type="entry name" value="Alanine racemase C-terminal domain-like"/>
    <property type="match status" value="1"/>
</dbReference>
<dbReference type="InterPro" id="IPR009006">
    <property type="entry name" value="Ala_racemase/Decarboxylase_C"/>
</dbReference>
<accession>A0ABP9TKF6</accession>
<dbReference type="InterPro" id="IPR020622">
    <property type="entry name" value="Ala_racemase_pyridoxalP-BS"/>
</dbReference>
<dbReference type="RefSeq" id="WP_210102080.1">
    <property type="nucleotide sequence ID" value="NZ_BAABLK010000016.1"/>
</dbReference>
<reference evidence="8" key="1">
    <citation type="journal article" date="2019" name="Int. J. Syst. Evol. Microbiol.">
        <title>The Global Catalogue of Microorganisms (GCM) 10K type strain sequencing project: providing services to taxonomists for standard genome sequencing and annotation.</title>
        <authorList>
            <consortium name="The Broad Institute Genomics Platform"/>
            <consortium name="The Broad Institute Genome Sequencing Center for Infectious Disease"/>
            <person name="Wu L."/>
            <person name="Ma J."/>
        </authorList>
    </citation>
    <scope>NUCLEOTIDE SEQUENCE [LARGE SCALE GENOMIC DNA]</scope>
    <source>
        <strain evidence="8">JCM 18952</strain>
    </source>
</reference>
<dbReference type="InterPro" id="IPR000821">
    <property type="entry name" value="Ala_racemase"/>
</dbReference>
<dbReference type="EMBL" id="BAABLK010000016">
    <property type="protein sequence ID" value="GAA5226343.1"/>
    <property type="molecule type" value="Genomic_DNA"/>
</dbReference>
<feature type="binding site" evidence="4">
    <location>
        <position position="335"/>
    </location>
    <ligand>
        <name>substrate</name>
    </ligand>
</feature>
<evidence type="ECO:0000259" key="6">
    <source>
        <dbReference type="SMART" id="SM01005"/>
    </source>
</evidence>
<comment type="cofactor">
    <cofactor evidence="1 4">
        <name>pyridoxal 5'-phosphate</name>
        <dbReference type="ChEBI" id="CHEBI:597326"/>
    </cofactor>
</comment>
<organism evidence="7 8">
    <name type="scientific">Paeniglutamicibacter antarcticus</name>
    <dbReference type="NCBI Taxonomy" id="494023"/>
    <lineage>
        <taxon>Bacteria</taxon>
        <taxon>Bacillati</taxon>
        <taxon>Actinomycetota</taxon>
        <taxon>Actinomycetes</taxon>
        <taxon>Micrococcales</taxon>
        <taxon>Micrococcaceae</taxon>
        <taxon>Paeniglutamicibacter</taxon>
    </lineage>
</organism>
<dbReference type="EC" id="5.1.1.1" evidence="4"/>
<keyword evidence="8" id="KW-1185">Reference proteome</keyword>
<dbReference type="SMART" id="SM01005">
    <property type="entry name" value="Ala_racemase_C"/>
    <property type="match status" value="1"/>
</dbReference>
<name>A0ABP9TKF6_9MICC</name>
<feature type="binding site" evidence="4">
    <location>
        <position position="153"/>
    </location>
    <ligand>
        <name>substrate</name>
    </ligand>
</feature>
<dbReference type="Pfam" id="PF00842">
    <property type="entry name" value="Ala_racemase_C"/>
    <property type="match status" value="1"/>
</dbReference>
<dbReference type="Gene3D" id="3.20.20.10">
    <property type="entry name" value="Alanine racemase"/>
    <property type="match status" value="1"/>
</dbReference>
<evidence type="ECO:0000256" key="4">
    <source>
        <dbReference type="HAMAP-Rule" id="MF_01201"/>
    </source>
</evidence>
<dbReference type="PANTHER" id="PTHR30511:SF0">
    <property type="entry name" value="ALANINE RACEMASE, CATABOLIC-RELATED"/>
    <property type="match status" value="1"/>
</dbReference>
<evidence type="ECO:0000256" key="5">
    <source>
        <dbReference type="SAM" id="MobiDB-lite"/>
    </source>
</evidence>
<comment type="caution">
    <text evidence="7">The sequence shown here is derived from an EMBL/GenBank/DDBJ whole genome shotgun (WGS) entry which is preliminary data.</text>
</comment>
<dbReference type="PRINTS" id="PR00992">
    <property type="entry name" value="ALARACEMASE"/>
</dbReference>
<keyword evidence="3 4" id="KW-0413">Isomerase</keyword>
<dbReference type="Gene3D" id="2.40.37.10">
    <property type="entry name" value="Lyase, Ornithine Decarboxylase, Chain A, domain 1"/>
    <property type="match status" value="1"/>
</dbReference>
<protein>
    <recommendedName>
        <fullName evidence="4">Alanine racemase</fullName>
        <ecNumber evidence="4">5.1.1.1</ecNumber>
    </recommendedName>
</protein>
<comment type="catalytic activity">
    <reaction evidence="4">
        <text>L-alanine = D-alanine</text>
        <dbReference type="Rhea" id="RHEA:20249"/>
        <dbReference type="ChEBI" id="CHEBI:57416"/>
        <dbReference type="ChEBI" id="CHEBI:57972"/>
        <dbReference type="EC" id="5.1.1.1"/>
    </reaction>
</comment>
<evidence type="ECO:0000313" key="8">
    <source>
        <dbReference type="Proteomes" id="UP001501257"/>
    </source>
</evidence>
<comment type="function">
    <text evidence="4">Catalyzes the interconversion of L-alanine and D-alanine. May also act on other amino acids.</text>
</comment>
<dbReference type="Pfam" id="PF01168">
    <property type="entry name" value="Ala_racemase_N"/>
    <property type="match status" value="1"/>
</dbReference>
<proteinExistence type="inferred from homology"/>